<keyword evidence="6" id="KW-0175">Coiled coil</keyword>
<comment type="catalytic activity">
    <reaction evidence="5">
        <text>2 GTP = 3',3'-c-di-GMP + 2 diphosphate</text>
        <dbReference type="Rhea" id="RHEA:24898"/>
        <dbReference type="ChEBI" id="CHEBI:33019"/>
        <dbReference type="ChEBI" id="CHEBI:37565"/>
        <dbReference type="ChEBI" id="CHEBI:58805"/>
        <dbReference type="EC" id="2.7.7.65"/>
    </reaction>
</comment>
<dbReference type="InterPro" id="IPR050469">
    <property type="entry name" value="Diguanylate_Cyclase"/>
</dbReference>
<dbReference type="InterPro" id="IPR013656">
    <property type="entry name" value="PAS_4"/>
</dbReference>
<dbReference type="PANTHER" id="PTHR45138:SF9">
    <property type="entry name" value="DIGUANYLATE CYCLASE DGCM-RELATED"/>
    <property type="match status" value="1"/>
</dbReference>
<dbReference type="InterPro" id="IPR001610">
    <property type="entry name" value="PAC"/>
</dbReference>
<keyword evidence="10" id="KW-1185">Reference proteome</keyword>
<dbReference type="EC" id="2.7.7.65" evidence="3"/>
<comment type="caution">
    <text evidence="9">The sequence shown here is derived from an EMBL/GenBank/DDBJ whole genome shotgun (WGS) entry which is preliminary data.</text>
</comment>
<dbReference type="GO" id="GO:0052621">
    <property type="term" value="F:diguanylate cyclase activity"/>
    <property type="evidence" value="ECO:0007669"/>
    <property type="project" value="UniProtKB-EC"/>
</dbReference>
<protein>
    <recommendedName>
        <fullName evidence="3">diguanylate cyclase</fullName>
        <ecNumber evidence="3">2.7.7.65</ecNumber>
    </recommendedName>
</protein>
<dbReference type="InterPro" id="IPR000160">
    <property type="entry name" value="GGDEF_dom"/>
</dbReference>
<reference evidence="9" key="1">
    <citation type="submission" date="2022-03" db="EMBL/GenBank/DDBJ databases">
        <title>Pseudomonas marianensis sp. nov., a marine bacterium isolated from deep-sea sediments of the Mariana Trench.</title>
        <authorList>
            <person name="Wei Y."/>
        </authorList>
    </citation>
    <scope>NUCLEOTIDE SEQUENCE</scope>
    <source>
        <strain evidence="9">PS1</strain>
    </source>
</reference>
<dbReference type="EMBL" id="JALGRD010000004">
    <property type="protein sequence ID" value="MCJ0973509.1"/>
    <property type="molecule type" value="Genomic_DNA"/>
</dbReference>
<dbReference type="CDD" id="cd01949">
    <property type="entry name" value="GGDEF"/>
    <property type="match status" value="1"/>
</dbReference>
<dbReference type="Gene3D" id="3.30.70.270">
    <property type="match status" value="1"/>
</dbReference>
<dbReference type="RefSeq" id="WP_243605633.1">
    <property type="nucleotide sequence ID" value="NZ_JALGRD010000004.1"/>
</dbReference>
<keyword evidence="9" id="KW-0548">Nucleotidyltransferase</keyword>
<dbReference type="Proteomes" id="UP001139682">
    <property type="component" value="Unassembled WGS sequence"/>
</dbReference>
<evidence type="ECO:0000313" key="10">
    <source>
        <dbReference type="Proteomes" id="UP001139682"/>
    </source>
</evidence>
<dbReference type="PANTHER" id="PTHR45138">
    <property type="entry name" value="REGULATORY COMPONENTS OF SENSORY TRANSDUCTION SYSTEM"/>
    <property type="match status" value="1"/>
</dbReference>
<evidence type="ECO:0000256" key="6">
    <source>
        <dbReference type="SAM" id="Coils"/>
    </source>
</evidence>
<dbReference type="InterPro" id="IPR000014">
    <property type="entry name" value="PAS"/>
</dbReference>
<comment type="cofactor">
    <cofactor evidence="1">
        <name>Mg(2+)</name>
        <dbReference type="ChEBI" id="CHEBI:18420"/>
    </cofactor>
</comment>
<dbReference type="SMART" id="SM00091">
    <property type="entry name" value="PAS"/>
    <property type="match status" value="2"/>
</dbReference>
<dbReference type="Pfam" id="PF08448">
    <property type="entry name" value="PAS_4"/>
    <property type="match status" value="2"/>
</dbReference>
<gene>
    <name evidence="9" type="ORF">MST27_09025</name>
</gene>
<evidence type="ECO:0000256" key="2">
    <source>
        <dbReference type="ARBA" id="ARBA00004533"/>
    </source>
</evidence>
<name>A0A9X1W528_9GAMM</name>
<dbReference type="GO" id="GO:0005886">
    <property type="term" value="C:plasma membrane"/>
    <property type="evidence" value="ECO:0007669"/>
    <property type="project" value="UniProtKB-SubCell"/>
</dbReference>
<dbReference type="GO" id="GO:0016301">
    <property type="term" value="F:kinase activity"/>
    <property type="evidence" value="ECO:0007669"/>
    <property type="project" value="UniProtKB-KW"/>
</dbReference>
<dbReference type="GO" id="GO:0043709">
    <property type="term" value="P:cell adhesion involved in single-species biofilm formation"/>
    <property type="evidence" value="ECO:0007669"/>
    <property type="project" value="TreeGrafter"/>
</dbReference>
<keyword evidence="9" id="KW-0808">Transferase</keyword>
<dbReference type="PROSITE" id="PS50887">
    <property type="entry name" value="GGDEF"/>
    <property type="match status" value="1"/>
</dbReference>
<dbReference type="SMART" id="SM00267">
    <property type="entry name" value="GGDEF"/>
    <property type="match status" value="1"/>
</dbReference>
<dbReference type="FunFam" id="3.30.70.270:FF:000001">
    <property type="entry name" value="Diguanylate cyclase domain protein"/>
    <property type="match status" value="1"/>
</dbReference>
<dbReference type="InterPro" id="IPR043128">
    <property type="entry name" value="Rev_trsase/Diguanyl_cyclase"/>
</dbReference>
<evidence type="ECO:0000256" key="4">
    <source>
        <dbReference type="ARBA" id="ARBA00022777"/>
    </source>
</evidence>
<dbReference type="Gene3D" id="3.30.450.20">
    <property type="entry name" value="PAS domain"/>
    <property type="match status" value="2"/>
</dbReference>
<dbReference type="InterPro" id="IPR035965">
    <property type="entry name" value="PAS-like_dom_sf"/>
</dbReference>
<evidence type="ECO:0000313" key="9">
    <source>
        <dbReference type="EMBL" id="MCJ0973509.1"/>
    </source>
</evidence>
<dbReference type="InterPro" id="IPR029787">
    <property type="entry name" value="Nucleotide_cyclase"/>
</dbReference>
<evidence type="ECO:0000259" key="7">
    <source>
        <dbReference type="PROSITE" id="PS50112"/>
    </source>
</evidence>
<dbReference type="AlphaFoldDB" id="A0A9X1W528"/>
<evidence type="ECO:0000259" key="8">
    <source>
        <dbReference type="PROSITE" id="PS50887"/>
    </source>
</evidence>
<feature type="coiled-coil region" evidence="6">
    <location>
        <begin position="249"/>
        <end position="276"/>
    </location>
</feature>
<evidence type="ECO:0000256" key="1">
    <source>
        <dbReference type="ARBA" id="ARBA00001946"/>
    </source>
</evidence>
<feature type="domain" description="PAS" evidence="7">
    <location>
        <begin position="14"/>
        <end position="84"/>
    </location>
</feature>
<sequence>MPNPHASPEAYQREIRRLQEIIAHNSDWLWEVDAQGRYTFCSAHSEQMLGYAPSAVLGRTPFDFMPPAEAERVGAEFAAIVAQQRPFAGLINRNLHADGRLVVLETSGIPLFGEDGRFVGYRGIDRDITPAIGSLSPRMVQLEALYAAAPVALGLVDREGRFVNANRALIRLLGLEGMPLAGQPVARYFAVQQLDVPGMFTRLAAGESIADQALPLNGRYYQVTIQAVRDDGLDQLIGMTLAITDVTEQHRLRQELAEANQRMALANARLSELADNDYLTGLPNRRRFDETLQAEVARCRRDGRALSLMLLDIDFFKRYNDHYGHQAGDECLRRLAQLLRNGLFRTSDLACRYGGEEFAVILPGLDSPGAEDVAERLRERLLAAAVPHETAPTCITASIGIATLNGSDLSQPGLAPAGSATQLLAAADRRLYMAKRGGRNQVSVATL</sequence>
<organism evidence="9 10">
    <name type="scientific">Stutzerimonas marianensis</name>
    <dbReference type="NCBI Taxonomy" id="2929513"/>
    <lineage>
        <taxon>Bacteria</taxon>
        <taxon>Pseudomonadati</taxon>
        <taxon>Pseudomonadota</taxon>
        <taxon>Gammaproteobacteria</taxon>
        <taxon>Pseudomonadales</taxon>
        <taxon>Pseudomonadaceae</taxon>
        <taxon>Stutzerimonas</taxon>
    </lineage>
</organism>
<dbReference type="SMART" id="SM00086">
    <property type="entry name" value="PAC"/>
    <property type="match status" value="1"/>
</dbReference>
<comment type="subcellular location">
    <subcellularLocation>
        <location evidence="2">Cell inner membrane</location>
    </subcellularLocation>
</comment>
<proteinExistence type="predicted"/>
<dbReference type="SUPFAM" id="SSF55073">
    <property type="entry name" value="Nucleotide cyclase"/>
    <property type="match status" value="1"/>
</dbReference>
<dbReference type="NCBIfam" id="TIGR00229">
    <property type="entry name" value="sensory_box"/>
    <property type="match status" value="2"/>
</dbReference>
<evidence type="ECO:0000256" key="5">
    <source>
        <dbReference type="ARBA" id="ARBA00034247"/>
    </source>
</evidence>
<dbReference type="PROSITE" id="PS50112">
    <property type="entry name" value="PAS"/>
    <property type="match status" value="1"/>
</dbReference>
<evidence type="ECO:0000256" key="3">
    <source>
        <dbReference type="ARBA" id="ARBA00012528"/>
    </source>
</evidence>
<feature type="domain" description="GGDEF" evidence="8">
    <location>
        <begin position="304"/>
        <end position="447"/>
    </location>
</feature>
<dbReference type="NCBIfam" id="TIGR00254">
    <property type="entry name" value="GGDEF"/>
    <property type="match status" value="1"/>
</dbReference>
<dbReference type="Pfam" id="PF00990">
    <property type="entry name" value="GGDEF"/>
    <property type="match status" value="1"/>
</dbReference>
<accession>A0A9X1W528</accession>
<dbReference type="SUPFAM" id="SSF55785">
    <property type="entry name" value="PYP-like sensor domain (PAS domain)"/>
    <property type="match status" value="2"/>
</dbReference>
<dbReference type="GO" id="GO:1902201">
    <property type="term" value="P:negative regulation of bacterial-type flagellum-dependent cell motility"/>
    <property type="evidence" value="ECO:0007669"/>
    <property type="project" value="TreeGrafter"/>
</dbReference>
<dbReference type="CDD" id="cd00130">
    <property type="entry name" value="PAS"/>
    <property type="match status" value="1"/>
</dbReference>
<keyword evidence="4" id="KW-0418">Kinase</keyword>